<evidence type="ECO:0000256" key="2">
    <source>
        <dbReference type="ARBA" id="ARBA00023125"/>
    </source>
</evidence>
<dbReference type="PANTHER" id="PTHR30146:SF149">
    <property type="entry name" value="HTH-TYPE TRANSCRIPTIONAL REGULATOR EBGR"/>
    <property type="match status" value="1"/>
</dbReference>
<dbReference type="Proteomes" id="UP000604765">
    <property type="component" value="Unassembled WGS sequence"/>
</dbReference>
<evidence type="ECO:0000259" key="4">
    <source>
        <dbReference type="PROSITE" id="PS50932"/>
    </source>
</evidence>
<dbReference type="SUPFAM" id="SSF47413">
    <property type="entry name" value="lambda repressor-like DNA-binding domains"/>
    <property type="match status" value="1"/>
</dbReference>
<accession>A0ABQ3W297</accession>
<feature type="domain" description="HTH lacI-type" evidence="4">
    <location>
        <begin position="2"/>
        <end position="49"/>
    </location>
</feature>
<dbReference type="SUPFAM" id="SSF53822">
    <property type="entry name" value="Periplasmic binding protein-like I"/>
    <property type="match status" value="1"/>
</dbReference>
<name>A0ABQ3W297_9LACO</name>
<keyword evidence="6" id="KW-1185">Reference proteome</keyword>
<keyword evidence="3" id="KW-0804">Transcription</keyword>
<dbReference type="EMBL" id="BNJR01000012">
    <property type="protein sequence ID" value="GHP13794.1"/>
    <property type="molecule type" value="Genomic_DNA"/>
</dbReference>
<dbReference type="InterPro" id="IPR046335">
    <property type="entry name" value="LacI/GalR-like_sensor"/>
</dbReference>
<dbReference type="CDD" id="cd01392">
    <property type="entry name" value="HTH_LacI"/>
    <property type="match status" value="1"/>
</dbReference>
<dbReference type="Gene3D" id="1.10.260.40">
    <property type="entry name" value="lambda repressor-like DNA-binding domains"/>
    <property type="match status" value="1"/>
</dbReference>
<organism evidence="5 6">
    <name type="scientific">Lentilactobacillus fungorum</name>
    <dbReference type="NCBI Taxonomy" id="2201250"/>
    <lineage>
        <taxon>Bacteria</taxon>
        <taxon>Bacillati</taxon>
        <taxon>Bacillota</taxon>
        <taxon>Bacilli</taxon>
        <taxon>Lactobacillales</taxon>
        <taxon>Lactobacillaceae</taxon>
        <taxon>Lentilactobacillus</taxon>
    </lineage>
</organism>
<sequence length="338" mass="37736">MTTIREIAKQAGVSPAVVSRIINRDPALRVSAKTRSKIQQIIKETNYVPKSGIRNEIIVLMAISQQRQAQDLYFSNLHSAILHYCKCNNLKVLKTIWLPNENQIANLTRFKGAMMVGPFTASTIVKVKKVARSFVLVDDNTNVPETNQVKSNFDTITNAVLTNFWQRSREKITFVGGPITRISGAGTNWGDLIDIRLATYYDWIKKHAFAPDIINVGLTIDDGRKAAEQLIARKMNRPYTFPNAIIALNDMIARGLVDQLAASGIRIPQDVTVIGFDDLSITRIRKPTITSVNIPTNEIANAAVRLLRDQLNHSICGTNIITVPGKLVYRDSFPKVIR</sequence>
<evidence type="ECO:0000256" key="3">
    <source>
        <dbReference type="ARBA" id="ARBA00023163"/>
    </source>
</evidence>
<dbReference type="InterPro" id="IPR000843">
    <property type="entry name" value="HTH_LacI"/>
</dbReference>
<proteinExistence type="predicted"/>
<gene>
    <name evidence="5" type="primary">lacR</name>
    <name evidence="5" type="ORF">YK48G_12190</name>
</gene>
<comment type="caution">
    <text evidence="5">The sequence shown here is derived from an EMBL/GenBank/DDBJ whole genome shotgun (WGS) entry which is preliminary data.</text>
</comment>
<dbReference type="PANTHER" id="PTHR30146">
    <property type="entry name" value="LACI-RELATED TRANSCRIPTIONAL REPRESSOR"/>
    <property type="match status" value="1"/>
</dbReference>
<dbReference type="Pfam" id="PF00356">
    <property type="entry name" value="LacI"/>
    <property type="match status" value="1"/>
</dbReference>
<dbReference type="InterPro" id="IPR010982">
    <property type="entry name" value="Lambda_DNA-bd_dom_sf"/>
</dbReference>
<dbReference type="RefSeq" id="WP_203629827.1">
    <property type="nucleotide sequence ID" value="NZ_BNJR01000012.1"/>
</dbReference>
<evidence type="ECO:0000256" key="1">
    <source>
        <dbReference type="ARBA" id="ARBA00023015"/>
    </source>
</evidence>
<keyword evidence="1" id="KW-0805">Transcription regulation</keyword>
<keyword evidence="2" id="KW-0238">DNA-binding</keyword>
<dbReference type="PROSITE" id="PS50932">
    <property type="entry name" value="HTH_LACI_2"/>
    <property type="match status" value="1"/>
</dbReference>
<dbReference type="InterPro" id="IPR028082">
    <property type="entry name" value="Peripla_BP_I"/>
</dbReference>
<dbReference type="Gene3D" id="3.40.50.2300">
    <property type="match status" value="2"/>
</dbReference>
<evidence type="ECO:0000313" key="5">
    <source>
        <dbReference type="EMBL" id="GHP13794.1"/>
    </source>
</evidence>
<dbReference type="SMART" id="SM00354">
    <property type="entry name" value="HTH_LACI"/>
    <property type="match status" value="1"/>
</dbReference>
<evidence type="ECO:0000313" key="6">
    <source>
        <dbReference type="Proteomes" id="UP000604765"/>
    </source>
</evidence>
<protein>
    <submittedName>
        <fullName evidence="5">Transcriptional regulator</fullName>
    </submittedName>
</protein>
<reference evidence="5 6" key="1">
    <citation type="journal article" date="2021" name="Int. J. Syst. Evol. Microbiol.">
        <title>Lentilactobacillus fungorum sp. nov., isolated from spent mushroom substrates.</title>
        <authorList>
            <person name="Tohno M."/>
            <person name="Tanizawa Y."/>
            <person name="Kojima Y."/>
            <person name="Sakamoto M."/>
            <person name="Ohkuma M."/>
            <person name="Kobayashi H."/>
        </authorList>
    </citation>
    <scope>NUCLEOTIDE SEQUENCE [LARGE SCALE GENOMIC DNA]</scope>
    <source>
        <strain evidence="5 6">YK48G</strain>
    </source>
</reference>
<dbReference type="Pfam" id="PF13377">
    <property type="entry name" value="Peripla_BP_3"/>
    <property type="match status" value="1"/>
</dbReference>